<evidence type="ECO:0000313" key="1">
    <source>
        <dbReference type="EMBL" id="PBK65237.1"/>
    </source>
</evidence>
<protein>
    <submittedName>
        <fullName evidence="1">Uncharacterized protein</fullName>
    </submittedName>
</protein>
<gene>
    <name evidence="1" type="ORF">ARMSODRAFT_438951</name>
</gene>
<proteinExistence type="predicted"/>
<keyword evidence="2" id="KW-1185">Reference proteome</keyword>
<accession>A0A2H3BL13</accession>
<reference evidence="2" key="1">
    <citation type="journal article" date="2017" name="Nat. Ecol. Evol.">
        <title>Genome expansion and lineage-specific genetic innovations in the forest pathogenic fungi Armillaria.</title>
        <authorList>
            <person name="Sipos G."/>
            <person name="Prasanna A.N."/>
            <person name="Walter M.C."/>
            <person name="O'Connor E."/>
            <person name="Balint B."/>
            <person name="Krizsan K."/>
            <person name="Kiss B."/>
            <person name="Hess J."/>
            <person name="Varga T."/>
            <person name="Slot J."/>
            <person name="Riley R."/>
            <person name="Boka B."/>
            <person name="Rigling D."/>
            <person name="Barry K."/>
            <person name="Lee J."/>
            <person name="Mihaltcheva S."/>
            <person name="LaButti K."/>
            <person name="Lipzen A."/>
            <person name="Waldron R."/>
            <person name="Moloney N.M."/>
            <person name="Sperisen C."/>
            <person name="Kredics L."/>
            <person name="Vagvoelgyi C."/>
            <person name="Patrignani A."/>
            <person name="Fitzpatrick D."/>
            <person name="Nagy I."/>
            <person name="Doyle S."/>
            <person name="Anderson J.B."/>
            <person name="Grigoriev I.V."/>
            <person name="Gueldener U."/>
            <person name="Muensterkoetter M."/>
            <person name="Nagy L.G."/>
        </authorList>
    </citation>
    <scope>NUCLEOTIDE SEQUENCE [LARGE SCALE GENOMIC DNA]</scope>
    <source>
        <strain evidence="2">28-4</strain>
    </source>
</reference>
<organism evidence="1 2">
    <name type="scientific">Armillaria solidipes</name>
    <dbReference type="NCBI Taxonomy" id="1076256"/>
    <lineage>
        <taxon>Eukaryota</taxon>
        <taxon>Fungi</taxon>
        <taxon>Dikarya</taxon>
        <taxon>Basidiomycota</taxon>
        <taxon>Agaricomycotina</taxon>
        <taxon>Agaricomycetes</taxon>
        <taxon>Agaricomycetidae</taxon>
        <taxon>Agaricales</taxon>
        <taxon>Marasmiineae</taxon>
        <taxon>Physalacriaceae</taxon>
        <taxon>Armillaria</taxon>
    </lineage>
</organism>
<dbReference type="AlphaFoldDB" id="A0A2H3BL13"/>
<evidence type="ECO:0000313" key="2">
    <source>
        <dbReference type="Proteomes" id="UP000218334"/>
    </source>
</evidence>
<dbReference type="Proteomes" id="UP000218334">
    <property type="component" value="Unassembled WGS sequence"/>
</dbReference>
<dbReference type="EMBL" id="KZ293446">
    <property type="protein sequence ID" value="PBK65237.1"/>
    <property type="molecule type" value="Genomic_DNA"/>
</dbReference>
<sequence>MGQLYGFLDILAGGDFLYLLRGSYPKFQLLPRTVTSCGFKPPTYLPSKPYLHAKPSLSYEASTAPEGPLIWYPITLIKASPIRACSPGEHYRTMSWDLCCAAEMDDRNLSCARG</sequence>
<name>A0A2H3BL13_9AGAR</name>